<organism evidence="2 3">
    <name type="scientific">Exobacillus caeni</name>
    <dbReference type="NCBI Taxonomy" id="2574798"/>
    <lineage>
        <taxon>Bacteria</taxon>
        <taxon>Bacillati</taxon>
        <taxon>Bacillota</taxon>
        <taxon>Bacilli</taxon>
        <taxon>Bacillales</taxon>
        <taxon>Guptibacillaceae</taxon>
        <taxon>Exobacillus</taxon>
    </lineage>
</organism>
<dbReference type="EMBL" id="SWLG01000026">
    <property type="protein sequence ID" value="TLS35190.1"/>
    <property type="molecule type" value="Genomic_DNA"/>
</dbReference>
<reference evidence="2 3" key="1">
    <citation type="submission" date="2019-04" db="EMBL/GenBank/DDBJ databases">
        <title>Bacillus caeni sp. nov., a bacterium isolated from mangrove sediment.</title>
        <authorList>
            <person name="Huang H."/>
            <person name="Mo K."/>
            <person name="Hu Y."/>
        </authorList>
    </citation>
    <scope>NUCLEOTIDE SEQUENCE [LARGE SCALE GENOMIC DNA]</scope>
    <source>
        <strain evidence="2 3">HB172195</strain>
    </source>
</reference>
<name>A0A5R9EYP5_9BACL</name>
<proteinExistence type="predicted"/>
<dbReference type="AlphaFoldDB" id="A0A5R9EYP5"/>
<accession>A0A5R9EYP5</accession>
<dbReference type="GO" id="GO:0006355">
    <property type="term" value="P:regulation of DNA-templated transcription"/>
    <property type="evidence" value="ECO:0007669"/>
    <property type="project" value="InterPro"/>
</dbReference>
<dbReference type="SMART" id="SM00422">
    <property type="entry name" value="HTH_MERR"/>
    <property type="match status" value="1"/>
</dbReference>
<dbReference type="Pfam" id="PF13411">
    <property type="entry name" value="MerR_1"/>
    <property type="match status" value="1"/>
</dbReference>
<protein>
    <submittedName>
        <fullName evidence="2">MerR family transcriptional regulator</fullName>
    </submittedName>
</protein>
<dbReference type="Gene3D" id="1.10.1660.10">
    <property type="match status" value="1"/>
</dbReference>
<dbReference type="SUPFAM" id="SSF46955">
    <property type="entry name" value="Putative DNA-binding domain"/>
    <property type="match status" value="1"/>
</dbReference>
<gene>
    <name evidence="2" type="ORF">FCL54_21565</name>
</gene>
<dbReference type="GO" id="GO:0003677">
    <property type="term" value="F:DNA binding"/>
    <property type="evidence" value="ECO:0007669"/>
    <property type="project" value="InterPro"/>
</dbReference>
<evidence type="ECO:0000259" key="1">
    <source>
        <dbReference type="SMART" id="SM00422"/>
    </source>
</evidence>
<dbReference type="OrthoDB" id="2866363at2"/>
<dbReference type="InterPro" id="IPR000551">
    <property type="entry name" value="MerR-type_HTH_dom"/>
</dbReference>
<evidence type="ECO:0000313" key="3">
    <source>
        <dbReference type="Proteomes" id="UP000308230"/>
    </source>
</evidence>
<sequence>MEYFKKTIWEEFFMSRDKITISRASSITRVSPHLLKTWEKQFSAFFEIPRDRNNSRNYTKADIETVKKIKEMKENKVEDEMIIKLLELQMNPPASNPVEIKPELIESLITDEDIEIPEDTGERTSVDSSEEIVSSLSKMVSFIESKEVKELLKVDTKLKDLEKNIVHQLHEIVHEEIATASDAHTSMNHMELSSISEKVERLANVSTEERISYRTEAEQQRKLIEEKIALREERFIALVQERFRKEVEEPKHKPGMGFLKNILGFAK</sequence>
<feature type="domain" description="HTH merR-type" evidence="1">
    <location>
        <begin position="19"/>
        <end position="89"/>
    </location>
</feature>
<keyword evidence="3" id="KW-1185">Reference proteome</keyword>
<comment type="caution">
    <text evidence="2">The sequence shown here is derived from an EMBL/GenBank/DDBJ whole genome shotgun (WGS) entry which is preliminary data.</text>
</comment>
<dbReference type="InterPro" id="IPR009061">
    <property type="entry name" value="DNA-bd_dom_put_sf"/>
</dbReference>
<dbReference type="Proteomes" id="UP000308230">
    <property type="component" value="Unassembled WGS sequence"/>
</dbReference>
<evidence type="ECO:0000313" key="2">
    <source>
        <dbReference type="EMBL" id="TLS35190.1"/>
    </source>
</evidence>